<proteinExistence type="predicted"/>
<dbReference type="PANTHER" id="PTHR40077">
    <property type="entry name" value="MEMBRANE PROTEIN-RELATED"/>
    <property type="match status" value="1"/>
</dbReference>
<keyword evidence="3 6" id="KW-0812">Transmembrane</keyword>
<protein>
    <submittedName>
        <fullName evidence="8">Integral membrane protein</fullName>
    </submittedName>
</protein>
<dbReference type="GO" id="GO:0005886">
    <property type="term" value="C:plasma membrane"/>
    <property type="evidence" value="ECO:0007669"/>
    <property type="project" value="UniProtKB-SubCell"/>
</dbReference>
<reference evidence="8 9" key="1">
    <citation type="submission" date="2020-03" db="EMBL/GenBank/DDBJ databases">
        <title>Sequencing the genomes of 1000 actinobacteria strains.</title>
        <authorList>
            <person name="Klenk H.-P."/>
        </authorList>
    </citation>
    <scope>NUCLEOTIDE SEQUENCE [LARGE SCALE GENOMIC DNA]</scope>
    <source>
        <strain evidence="8 9">DSM 45685</strain>
    </source>
</reference>
<evidence type="ECO:0000256" key="6">
    <source>
        <dbReference type="SAM" id="Phobius"/>
    </source>
</evidence>
<dbReference type="PANTHER" id="PTHR40077:SF1">
    <property type="entry name" value="MEMBRANE PROTEIN"/>
    <property type="match status" value="1"/>
</dbReference>
<dbReference type="NCBIfam" id="TIGR03954">
    <property type="entry name" value="integ_memb_HG"/>
    <property type="match status" value="1"/>
</dbReference>
<keyword evidence="2" id="KW-1003">Cell membrane</keyword>
<comment type="caution">
    <text evidence="8">The sequence shown here is derived from an EMBL/GenBank/DDBJ whole genome shotgun (WGS) entry which is preliminary data.</text>
</comment>
<comment type="subcellular location">
    <subcellularLocation>
        <location evidence="1">Cell membrane</location>
        <topology evidence="1">Multi-pass membrane protein</topology>
    </subcellularLocation>
</comment>
<organism evidence="8 9">
    <name type="scientific">Saccharomonospora amisosensis</name>
    <dbReference type="NCBI Taxonomy" id="1128677"/>
    <lineage>
        <taxon>Bacteria</taxon>
        <taxon>Bacillati</taxon>
        <taxon>Actinomycetota</taxon>
        <taxon>Actinomycetes</taxon>
        <taxon>Pseudonocardiales</taxon>
        <taxon>Pseudonocardiaceae</taxon>
        <taxon>Saccharomonospora</taxon>
    </lineage>
</organism>
<keyword evidence="4 6" id="KW-1133">Transmembrane helix</keyword>
<evidence type="ECO:0000313" key="9">
    <source>
        <dbReference type="Proteomes" id="UP000545493"/>
    </source>
</evidence>
<dbReference type="EMBL" id="JAAOYM010000001">
    <property type="protein sequence ID" value="NIJ11083.1"/>
    <property type="molecule type" value="Genomic_DNA"/>
</dbReference>
<dbReference type="AlphaFoldDB" id="A0A7X5UNW8"/>
<name>A0A7X5UNW8_9PSEU</name>
<sequence>MSNKAAVLFRVVAVAEAFSWAGLLIGMFFKYVVELGEGGVPVLGMVHGVLFMLYVTVTLAVARQLGWRPATLVAALLAAVPPLFTWLFERWALRRGKLDGPQRLRYGGTGLIVAKGNGREYANTVGA</sequence>
<dbReference type="Proteomes" id="UP000545493">
    <property type="component" value="Unassembled WGS sequence"/>
</dbReference>
<evidence type="ECO:0000256" key="3">
    <source>
        <dbReference type="ARBA" id="ARBA00022692"/>
    </source>
</evidence>
<feature type="transmembrane region" description="Helical" evidence="6">
    <location>
        <begin position="41"/>
        <end position="62"/>
    </location>
</feature>
<feature type="transmembrane region" description="Helical" evidence="6">
    <location>
        <begin position="7"/>
        <end position="29"/>
    </location>
</feature>
<evidence type="ECO:0000313" key="8">
    <source>
        <dbReference type="EMBL" id="NIJ11083.1"/>
    </source>
</evidence>
<evidence type="ECO:0000259" key="7">
    <source>
        <dbReference type="Pfam" id="PF12823"/>
    </source>
</evidence>
<evidence type="ECO:0000256" key="1">
    <source>
        <dbReference type="ARBA" id="ARBA00004651"/>
    </source>
</evidence>
<keyword evidence="9" id="KW-1185">Reference proteome</keyword>
<gene>
    <name evidence="8" type="ORF">FHU38_001427</name>
</gene>
<feature type="domain" description="DUF3817" evidence="7">
    <location>
        <begin position="8"/>
        <end position="93"/>
    </location>
</feature>
<feature type="transmembrane region" description="Helical" evidence="6">
    <location>
        <begin position="69"/>
        <end position="88"/>
    </location>
</feature>
<keyword evidence="5 6" id="KW-0472">Membrane</keyword>
<accession>A0A7X5UNW8</accession>
<dbReference type="Pfam" id="PF12823">
    <property type="entry name" value="DUF3817"/>
    <property type="match status" value="1"/>
</dbReference>
<evidence type="ECO:0000256" key="5">
    <source>
        <dbReference type="ARBA" id="ARBA00023136"/>
    </source>
</evidence>
<evidence type="ECO:0000256" key="4">
    <source>
        <dbReference type="ARBA" id="ARBA00022989"/>
    </source>
</evidence>
<evidence type="ECO:0000256" key="2">
    <source>
        <dbReference type="ARBA" id="ARBA00022475"/>
    </source>
</evidence>
<dbReference type="RefSeq" id="WP_167167890.1">
    <property type="nucleotide sequence ID" value="NZ_JAAOYM010000001.1"/>
</dbReference>
<dbReference type="InterPro" id="IPR023845">
    <property type="entry name" value="DUF3817_TM"/>
</dbReference>